<evidence type="ECO:0000259" key="2">
    <source>
        <dbReference type="PROSITE" id="PS51123"/>
    </source>
</evidence>
<sequence>MHRIKSLIVLISLISVLVMLGSCAKILKPRAPSEKVSGPAEFETAIVLLARSLLSQVKTDWDSLNEQRKANLMIIPFPDKYSNEIPQISRTIEDIIRKESRENFKGFNMARLTSKNLEIADYILDGNIGLDSVASEKKYHVSAAVRNLKKIKVIGKSDVWISDQNLDYKPTGIYRDSSLYVKDERLRQIITLEKNTSRDQTDKTSLDALEIRAIWIEAETAYEEGEYETARNLFIQAEKSRGGQKLRTYIGLYLTNQKLECWEEAEKNLAKIISVSVEEHRTLTIKFLFKVNSVEFWGDKNLREKYDSWLRQIGNYFHQSPYCLRIVGHCSRTGGEQWNNILSLQRAKTIQRHLKSAFPEVMRRSEAFGKGFNENIVGIGTDDERDAIDRRVELIVVDCNE</sequence>
<proteinExistence type="predicted"/>
<dbReference type="PROSITE" id="PS51123">
    <property type="entry name" value="OMPA_2"/>
    <property type="match status" value="1"/>
</dbReference>
<evidence type="ECO:0000313" key="3">
    <source>
        <dbReference type="EMBL" id="QTA85116.1"/>
    </source>
</evidence>
<dbReference type="RefSeq" id="WP_207681305.1">
    <property type="nucleotide sequence ID" value="NZ_CP061800.1"/>
</dbReference>
<dbReference type="AlphaFoldDB" id="A0A975BGT7"/>
<dbReference type="Gene3D" id="3.30.1330.60">
    <property type="entry name" value="OmpA-like domain"/>
    <property type="match status" value="1"/>
</dbReference>
<gene>
    <name evidence="3" type="ORF">dnm_011200</name>
</gene>
<evidence type="ECO:0000256" key="1">
    <source>
        <dbReference type="PROSITE-ProRule" id="PRU00473"/>
    </source>
</evidence>
<dbReference type="GO" id="GO:0016020">
    <property type="term" value="C:membrane"/>
    <property type="evidence" value="ECO:0007669"/>
    <property type="project" value="UniProtKB-UniRule"/>
</dbReference>
<organism evidence="3 4">
    <name type="scientific">Desulfonema magnum</name>
    <dbReference type="NCBI Taxonomy" id="45655"/>
    <lineage>
        <taxon>Bacteria</taxon>
        <taxon>Pseudomonadati</taxon>
        <taxon>Thermodesulfobacteriota</taxon>
        <taxon>Desulfobacteria</taxon>
        <taxon>Desulfobacterales</taxon>
        <taxon>Desulfococcaceae</taxon>
        <taxon>Desulfonema</taxon>
    </lineage>
</organism>
<keyword evidence="4" id="KW-1185">Reference proteome</keyword>
<dbReference type="InterPro" id="IPR036737">
    <property type="entry name" value="OmpA-like_sf"/>
</dbReference>
<accession>A0A975BGT7</accession>
<dbReference type="Proteomes" id="UP000663722">
    <property type="component" value="Chromosome"/>
</dbReference>
<feature type="domain" description="OmpA-like" evidence="2">
    <location>
        <begin position="281"/>
        <end position="400"/>
    </location>
</feature>
<reference evidence="3" key="1">
    <citation type="journal article" date="2021" name="Microb. Physiol.">
        <title>Proteogenomic Insights into the Physiology of Marine, Sulfate-Reducing, Filamentous Desulfonema limicola and Desulfonema magnum.</title>
        <authorList>
            <person name="Schnaars V."/>
            <person name="Wohlbrand L."/>
            <person name="Scheve S."/>
            <person name="Hinrichs C."/>
            <person name="Reinhardt R."/>
            <person name="Rabus R."/>
        </authorList>
    </citation>
    <scope>NUCLEOTIDE SEQUENCE</scope>
    <source>
        <strain evidence="3">4be13</strain>
    </source>
</reference>
<dbReference type="KEGG" id="dmm:dnm_011200"/>
<dbReference type="EMBL" id="CP061800">
    <property type="protein sequence ID" value="QTA85116.1"/>
    <property type="molecule type" value="Genomic_DNA"/>
</dbReference>
<dbReference type="PROSITE" id="PS51257">
    <property type="entry name" value="PROKAR_LIPOPROTEIN"/>
    <property type="match status" value="1"/>
</dbReference>
<dbReference type="InterPro" id="IPR006665">
    <property type="entry name" value="OmpA-like"/>
</dbReference>
<evidence type="ECO:0000313" key="4">
    <source>
        <dbReference type="Proteomes" id="UP000663722"/>
    </source>
</evidence>
<keyword evidence="1" id="KW-0472">Membrane</keyword>
<name>A0A975BGT7_9BACT</name>
<protein>
    <submittedName>
        <fullName evidence="3">OmpA-like domain-containing protein</fullName>
    </submittedName>
</protein>
<dbReference type="SUPFAM" id="SSF103088">
    <property type="entry name" value="OmpA-like"/>
    <property type="match status" value="1"/>
</dbReference>